<name>A0A1M5SSP9_9RHOB</name>
<dbReference type="STRING" id="1508389.SAMN05444003_3085"/>
<dbReference type="Proteomes" id="UP000184074">
    <property type="component" value="Unassembled WGS sequence"/>
</dbReference>
<sequence>MNLHATHIAAAAILTTVSPADANDEALYGAAVPEDAVFVRFLAEDPAKDLTAFGWTFETEPEQVAYSVVSASLLPEAPASRFSTVVVTTEGEGIVIPEPDRTSASKVHLLLLNATVNAVSLVADGGAIEVIRPTRFGAANIRAVNPIKAEFSVVQVPSQTVLGTFDVSMSRGEDLSFIVTNDGVELVPTSYGAVITD</sequence>
<gene>
    <name evidence="1" type="ORF">SAMN05444003_3085</name>
</gene>
<protein>
    <submittedName>
        <fullName evidence="1">Alginate O-acetyl transferase AlgF</fullName>
    </submittedName>
</protein>
<evidence type="ECO:0000313" key="2">
    <source>
        <dbReference type="Proteomes" id="UP000184074"/>
    </source>
</evidence>
<keyword evidence="1" id="KW-0808">Transferase</keyword>
<dbReference type="AlphaFoldDB" id="A0A1M5SSP9"/>
<keyword evidence="2" id="KW-1185">Reference proteome</keyword>
<evidence type="ECO:0000313" key="1">
    <source>
        <dbReference type="EMBL" id="SHH41559.1"/>
    </source>
</evidence>
<proteinExistence type="predicted"/>
<dbReference type="OrthoDB" id="7872201at2"/>
<dbReference type="GO" id="GO:0016740">
    <property type="term" value="F:transferase activity"/>
    <property type="evidence" value="ECO:0007669"/>
    <property type="project" value="UniProtKB-KW"/>
</dbReference>
<organism evidence="1 2">
    <name type="scientific">Cognatiyoonia sediminum</name>
    <dbReference type="NCBI Taxonomy" id="1508389"/>
    <lineage>
        <taxon>Bacteria</taxon>
        <taxon>Pseudomonadati</taxon>
        <taxon>Pseudomonadota</taxon>
        <taxon>Alphaproteobacteria</taxon>
        <taxon>Rhodobacterales</taxon>
        <taxon>Paracoccaceae</taxon>
        <taxon>Cognatiyoonia</taxon>
    </lineage>
</organism>
<accession>A0A1M5SSP9</accession>
<reference evidence="1 2" key="1">
    <citation type="submission" date="2016-11" db="EMBL/GenBank/DDBJ databases">
        <authorList>
            <person name="Jaros S."/>
            <person name="Januszkiewicz K."/>
            <person name="Wedrychowicz H."/>
        </authorList>
    </citation>
    <scope>NUCLEOTIDE SEQUENCE [LARGE SCALE GENOMIC DNA]</scope>
    <source>
        <strain evidence="1 2">DSM 28715</strain>
    </source>
</reference>
<dbReference type="RefSeq" id="WP_072902624.1">
    <property type="nucleotide sequence ID" value="NZ_FQXB01000007.1"/>
</dbReference>
<dbReference type="EMBL" id="FQXB01000007">
    <property type="protein sequence ID" value="SHH41559.1"/>
    <property type="molecule type" value="Genomic_DNA"/>
</dbReference>